<protein>
    <submittedName>
        <fullName evidence="2">Uncharacterized protein</fullName>
    </submittedName>
</protein>
<reference evidence="2" key="1">
    <citation type="submission" date="2018-02" db="EMBL/GenBank/DDBJ databases">
        <authorList>
            <person name="Cohen D.B."/>
            <person name="Kent A.D."/>
        </authorList>
    </citation>
    <scope>NUCLEOTIDE SEQUENCE</scope>
</reference>
<keyword evidence="1" id="KW-0812">Transmembrane</keyword>
<accession>A0A2N9EHP8</accession>
<evidence type="ECO:0000256" key="1">
    <source>
        <dbReference type="SAM" id="Phobius"/>
    </source>
</evidence>
<proteinExistence type="predicted"/>
<feature type="transmembrane region" description="Helical" evidence="1">
    <location>
        <begin position="152"/>
        <end position="168"/>
    </location>
</feature>
<keyword evidence="1" id="KW-1133">Transmembrane helix</keyword>
<keyword evidence="1" id="KW-0472">Membrane</keyword>
<dbReference type="EMBL" id="OIVN01000097">
    <property type="protein sequence ID" value="SPC74200.1"/>
    <property type="molecule type" value="Genomic_DNA"/>
</dbReference>
<sequence length="179" mass="20202">MLGAARRTLPPCEGDMAGMVNLAVWPTLLPSPPFPFLLYTVRNSRASSSILHLFSQAWGGISPIMKTRLMISSTWRDLQWLWMFRWQWVWGLLPFQVFLGYPLGDLRVDLTQLSFRAPNRMASEVNPDLRGLLLFLLISSGGASSVRKNIKGVSFLILVIFSVIKFIHPSRIALGLMVE</sequence>
<gene>
    <name evidence="2" type="ORF">FSB_LOCUS2082</name>
</gene>
<dbReference type="AlphaFoldDB" id="A0A2N9EHP8"/>
<name>A0A2N9EHP8_FAGSY</name>
<organism evidence="2">
    <name type="scientific">Fagus sylvatica</name>
    <name type="common">Beechnut</name>
    <dbReference type="NCBI Taxonomy" id="28930"/>
    <lineage>
        <taxon>Eukaryota</taxon>
        <taxon>Viridiplantae</taxon>
        <taxon>Streptophyta</taxon>
        <taxon>Embryophyta</taxon>
        <taxon>Tracheophyta</taxon>
        <taxon>Spermatophyta</taxon>
        <taxon>Magnoliopsida</taxon>
        <taxon>eudicotyledons</taxon>
        <taxon>Gunneridae</taxon>
        <taxon>Pentapetalae</taxon>
        <taxon>rosids</taxon>
        <taxon>fabids</taxon>
        <taxon>Fagales</taxon>
        <taxon>Fagaceae</taxon>
        <taxon>Fagus</taxon>
    </lineage>
</organism>
<evidence type="ECO:0000313" key="2">
    <source>
        <dbReference type="EMBL" id="SPC74200.1"/>
    </source>
</evidence>